<sequence>MSSEHQESIRRDAAPHSQRQIDEQSEVENIHNYSQSEPEMVKVEEVEESSEVEKWQAIAEEQRQKAEENHNLYLRARADIENLRRRARKDVEESLKYGVVPLIESMLPVLDNFERALEAADQSEGADVLKQGIEMVYRQFLQVLSDSGLTIIEAEGKPFDPHLHNAVQEVDDDRFESGIVVEELQSGYRYHDRVIRPSMVKVSS</sequence>
<dbReference type="GO" id="GO:0051082">
    <property type="term" value="F:unfolded protein binding"/>
    <property type="evidence" value="ECO:0007669"/>
    <property type="project" value="TreeGrafter"/>
</dbReference>
<evidence type="ECO:0000313" key="14">
    <source>
        <dbReference type="EMBL" id="SHE65255.1"/>
    </source>
</evidence>
<dbReference type="Gene3D" id="3.90.20.20">
    <property type="match status" value="1"/>
</dbReference>
<evidence type="ECO:0000256" key="2">
    <source>
        <dbReference type="ARBA" id="ARBA00009054"/>
    </source>
</evidence>
<evidence type="ECO:0000313" key="15">
    <source>
        <dbReference type="Proteomes" id="UP000184476"/>
    </source>
</evidence>
<evidence type="ECO:0000256" key="7">
    <source>
        <dbReference type="ARBA" id="ARBA00053401"/>
    </source>
</evidence>
<dbReference type="Gene3D" id="2.30.22.10">
    <property type="entry name" value="Head domain of nucleotide exchange factor GrpE"/>
    <property type="match status" value="1"/>
</dbReference>
<dbReference type="PRINTS" id="PR00773">
    <property type="entry name" value="GRPEPROTEIN"/>
</dbReference>
<comment type="similarity">
    <text evidence="2 10 12">Belongs to the GrpE family.</text>
</comment>
<dbReference type="GO" id="GO:0006457">
    <property type="term" value="P:protein folding"/>
    <property type="evidence" value="ECO:0007669"/>
    <property type="project" value="InterPro"/>
</dbReference>
<keyword evidence="4 10" id="KW-0963">Cytoplasm</keyword>
<evidence type="ECO:0000256" key="4">
    <source>
        <dbReference type="ARBA" id="ARBA00022490"/>
    </source>
</evidence>
<dbReference type="EMBL" id="FQVL01000002">
    <property type="protein sequence ID" value="SHE65255.1"/>
    <property type="molecule type" value="Genomic_DNA"/>
</dbReference>
<dbReference type="GO" id="GO:0042803">
    <property type="term" value="F:protein homodimerization activity"/>
    <property type="evidence" value="ECO:0007669"/>
    <property type="project" value="InterPro"/>
</dbReference>
<dbReference type="SUPFAM" id="SSF51064">
    <property type="entry name" value="Head domain of nucleotide exchange factor GrpE"/>
    <property type="match status" value="1"/>
</dbReference>
<feature type="compositionally biased region" description="Basic and acidic residues" evidence="13">
    <location>
        <begin position="1"/>
        <end position="22"/>
    </location>
</feature>
<evidence type="ECO:0000256" key="12">
    <source>
        <dbReference type="RuleBase" id="RU004478"/>
    </source>
</evidence>
<dbReference type="CDD" id="cd00446">
    <property type="entry name" value="GrpE"/>
    <property type="match status" value="1"/>
</dbReference>
<dbReference type="PANTHER" id="PTHR21237:SF23">
    <property type="entry name" value="GRPE PROTEIN HOMOLOG, MITOCHONDRIAL"/>
    <property type="match status" value="1"/>
</dbReference>
<evidence type="ECO:0000256" key="8">
    <source>
        <dbReference type="ARBA" id="ARBA00072274"/>
    </source>
</evidence>
<evidence type="ECO:0000256" key="5">
    <source>
        <dbReference type="ARBA" id="ARBA00023016"/>
    </source>
</evidence>
<dbReference type="PROSITE" id="PS01071">
    <property type="entry name" value="GRPE"/>
    <property type="match status" value="1"/>
</dbReference>
<gene>
    <name evidence="10" type="primary">grpE</name>
    <name evidence="14" type="ORF">SAMN05444392_102229</name>
</gene>
<organism evidence="14 15">
    <name type="scientific">Seinonella peptonophila</name>
    <dbReference type="NCBI Taxonomy" id="112248"/>
    <lineage>
        <taxon>Bacteria</taxon>
        <taxon>Bacillati</taxon>
        <taxon>Bacillota</taxon>
        <taxon>Bacilli</taxon>
        <taxon>Bacillales</taxon>
        <taxon>Thermoactinomycetaceae</taxon>
        <taxon>Seinonella</taxon>
    </lineage>
</organism>
<evidence type="ECO:0000256" key="13">
    <source>
        <dbReference type="SAM" id="MobiDB-lite"/>
    </source>
</evidence>
<dbReference type="STRING" id="112248.SAMN05444392_102229"/>
<dbReference type="GO" id="GO:0051087">
    <property type="term" value="F:protein-folding chaperone binding"/>
    <property type="evidence" value="ECO:0007669"/>
    <property type="project" value="InterPro"/>
</dbReference>
<proteinExistence type="inferred from homology"/>
<evidence type="ECO:0000256" key="11">
    <source>
        <dbReference type="RuleBase" id="RU000639"/>
    </source>
</evidence>
<protein>
    <recommendedName>
        <fullName evidence="8 10">Protein GrpE</fullName>
    </recommendedName>
    <alternativeName>
        <fullName evidence="9 10">HSP-70 cofactor</fullName>
    </alternativeName>
</protein>
<dbReference type="SUPFAM" id="SSF58014">
    <property type="entry name" value="Coiled-coil domain of nucleotide exchange factor GrpE"/>
    <property type="match status" value="1"/>
</dbReference>
<dbReference type="Proteomes" id="UP000184476">
    <property type="component" value="Unassembled WGS sequence"/>
</dbReference>
<dbReference type="Pfam" id="PF01025">
    <property type="entry name" value="GrpE"/>
    <property type="match status" value="1"/>
</dbReference>
<dbReference type="GO" id="GO:0000774">
    <property type="term" value="F:adenyl-nucleotide exchange factor activity"/>
    <property type="evidence" value="ECO:0007669"/>
    <property type="project" value="InterPro"/>
</dbReference>
<evidence type="ECO:0000256" key="6">
    <source>
        <dbReference type="ARBA" id="ARBA00023186"/>
    </source>
</evidence>
<comment type="function">
    <text evidence="7 10 11">Participates actively in the response to hyperosmotic and heat shock by preventing the aggregation of stress-denatured proteins, in association with DnaK and GrpE. It is the nucleotide exchange factor for DnaK and may function as a thermosensor. Unfolded proteins bind initially to DnaJ; upon interaction with the DnaJ-bound protein, DnaK hydrolyzes its bound ATP, resulting in the formation of a stable complex. GrpE releases ADP from DnaK; ATP binding to DnaK triggers the release of the substrate protein, thus completing the reaction cycle. Several rounds of ATP-dependent interactions between DnaJ, DnaK and GrpE are required for fully efficient folding.</text>
</comment>
<evidence type="ECO:0000256" key="1">
    <source>
        <dbReference type="ARBA" id="ARBA00004496"/>
    </source>
</evidence>
<keyword evidence="15" id="KW-1185">Reference proteome</keyword>
<dbReference type="PANTHER" id="PTHR21237">
    <property type="entry name" value="GRPE PROTEIN"/>
    <property type="match status" value="1"/>
</dbReference>
<keyword evidence="5 10" id="KW-0346">Stress response</keyword>
<evidence type="ECO:0000256" key="10">
    <source>
        <dbReference type="HAMAP-Rule" id="MF_01151"/>
    </source>
</evidence>
<feature type="region of interest" description="Disordered" evidence="13">
    <location>
        <begin position="1"/>
        <end position="46"/>
    </location>
</feature>
<evidence type="ECO:0000256" key="3">
    <source>
        <dbReference type="ARBA" id="ARBA00011738"/>
    </source>
</evidence>
<accession>A0A1M4V8G5</accession>
<dbReference type="HAMAP" id="MF_01151">
    <property type="entry name" value="GrpE"/>
    <property type="match status" value="1"/>
</dbReference>
<dbReference type="FunFam" id="2.30.22.10:FF:000001">
    <property type="entry name" value="Protein GrpE"/>
    <property type="match status" value="1"/>
</dbReference>
<comment type="subcellular location">
    <subcellularLocation>
        <location evidence="1 10">Cytoplasm</location>
    </subcellularLocation>
</comment>
<comment type="subunit">
    <text evidence="3 10">Homodimer.</text>
</comment>
<keyword evidence="6 10" id="KW-0143">Chaperone</keyword>
<dbReference type="RefSeq" id="WP_073153550.1">
    <property type="nucleotide sequence ID" value="NZ_FQVL01000002.1"/>
</dbReference>
<dbReference type="InterPro" id="IPR009012">
    <property type="entry name" value="GrpE_head"/>
</dbReference>
<dbReference type="AlphaFoldDB" id="A0A1M4V8G5"/>
<dbReference type="InterPro" id="IPR000740">
    <property type="entry name" value="GrpE"/>
</dbReference>
<evidence type="ECO:0000256" key="9">
    <source>
        <dbReference type="ARBA" id="ARBA00076414"/>
    </source>
</evidence>
<reference evidence="14 15" key="1">
    <citation type="submission" date="2016-11" db="EMBL/GenBank/DDBJ databases">
        <authorList>
            <person name="Jaros S."/>
            <person name="Januszkiewicz K."/>
            <person name="Wedrychowicz H."/>
        </authorList>
    </citation>
    <scope>NUCLEOTIDE SEQUENCE [LARGE SCALE GENOMIC DNA]</scope>
    <source>
        <strain evidence="14 15">DSM 44666</strain>
    </source>
</reference>
<dbReference type="GO" id="GO:0005737">
    <property type="term" value="C:cytoplasm"/>
    <property type="evidence" value="ECO:0007669"/>
    <property type="project" value="UniProtKB-SubCell"/>
</dbReference>
<dbReference type="OrthoDB" id="9812586at2"/>
<dbReference type="NCBIfam" id="NF010738">
    <property type="entry name" value="PRK14140.1"/>
    <property type="match status" value="1"/>
</dbReference>
<dbReference type="InterPro" id="IPR013805">
    <property type="entry name" value="GrpE_CC"/>
</dbReference>
<name>A0A1M4V8G5_9BACL</name>